<keyword evidence="6" id="KW-0964">Secreted</keyword>
<evidence type="ECO:0000313" key="12">
    <source>
        <dbReference type="EMBL" id="KIJ44603.1"/>
    </source>
</evidence>
<evidence type="ECO:0000256" key="6">
    <source>
        <dbReference type="ARBA" id="ARBA00022525"/>
    </source>
</evidence>
<dbReference type="PANTHER" id="PTHR11709">
    <property type="entry name" value="MULTI-COPPER OXIDASE"/>
    <property type="match status" value="1"/>
</dbReference>
<dbReference type="GO" id="GO:0052716">
    <property type="term" value="F:hydroquinone:oxygen oxidoreductase activity"/>
    <property type="evidence" value="ECO:0007669"/>
    <property type="project" value="UniProtKB-EC"/>
</dbReference>
<dbReference type="EMBL" id="KN837116">
    <property type="protein sequence ID" value="KIJ44603.1"/>
    <property type="molecule type" value="Genomic_DNA"/>
</dbReference>
<accession>A0A0C9UNK4</accession>
<evidence type="ECO:0000256" key="1">
    <source>
        <dbReference type="ARBA" id="ARBA00000349"/>
    </source>
</evidence>
<evidence type="ECO:0000256" key="4">
    <source>
        <dbReference type="ARBA" id="ARBA00010609"/>
    </source>
</evidence>
<proteinExistence type="inferred from homology"/>
<evidence type="ECO:0000256" key="2">
    <source>
        <dbReference type="ARBA" id="ARBA00001935"/>
    </source>
</evidence>
<gene>
    <name evidence="12" type="ORF">M422DRAFT_168016</name>
</gene>
<dbReference type="PANTHER" id="PTHR11709:SF394">
    <property type="entry name" value="FI03373P-RELATED"/>
    <property type="match status" value="1"/>
</dbReference>
<organism evidence="12 13">
    <name type="scientific">Sphaerobolus stellatus (strain SS14)</name>
    <dbReference type="NCBI Taxonomy" id="990650"/>
    <lineage>
        <taxon>Eukaryota</taxon>
        <taxon>Fungi</taxon>
        <taxon>Dikarya</taxon>
        <taxon>Basidiomycota</taxon>
        <taxon>Agaricomycotina</taxon>
        <taxon>Agaricomycetes</taxon>
        <taxon>Phallomycetidae</taxon>
        <taxon>Geastrales</taxon>
        <taxon>Sphaerobolaceae</taxon>
        <taxon>Sphaerobolus</taxon>
    </lineage>
</organism>
<keyword evidence="13" id="KW-1185">Reference proteome</keyword>
<comment type="catalytic activity">
    <reaction evidence="1">
        <text>4 hydroquinone + O2 = 4 benzosemiquinone + 2 H2O</text>
        <dbReference type="Rhea" id="RHEA:11276"/>
        <dbReference type="ChEBI" id="CHEBI:15377"/>
        <dbReference type="ChEBI" id="CHEBI:15379"/>
        <dbReference type="ChEBI" id="CHEBI:17594"/>
        <dbReference type="ChEBI" id="CHEBI:17977"/>
        <dbReference type="EC" id="1.10.3.2"/>
    </reaction>
</comment>
<evidence type="ECO:0000256" key="8">
    <source>
        <dbReference type="ARBA" id="ARBA00023002"/>
    </source>
</evidence>
<dbReference type="Gene3D" id="2.60.40.420">
    <property type="entry name" value="Cupredoxins - blue copper proteins"/>
    <property type="match status" value="1"/>
</dbReference>
<dbReference type="InterPro" id="IPR008972">
    <property type="entry name" value="Cupredoxin"/>
</dbReference>
<evidence type="ECO:0000313" key="13">
    <source>
        <dbReference type="Proteomes" id="UP000054279"/>
    </source>
</evidence>
<evidence type="ECO:0000256" key="3">
    <source>
        <dbReference type="ARBA" id="ARBA00004613"/>
    </source>
</evidence>
<dbReference type="SUPFAM" id="SSF49503">
    <property type="entry name" value="Cupredoxins"/>
    <property type="match status" value="1"/>
</dbReference>
<evidence type="ECO:0000256" key="9">
    <source>
        <dbReference type="ARBA" id="ARBA00023008"/>
    </source>
</evidence>
<feature type="non-terminal residue" evidence="12">
    <location>
        <position position="1"/>
    </location>
</feature>
<evidence type="ECO:0000256" key="5">
    <source>
        <dbReference type="ARBA" id="ARBA00012297"/>
    </source>
</evidence>
<sequence length="71" mass="7690">DGFQRTAAVVNGQFPGPFLKANKGDNIFLNVVNNLKDDNIPKSTSVHWHGVLILTSNDGPSFVTQCPIVPK</sequence>
<dbReference type="GO" id="GO:0005576">
    <property type="term" value="C:extracellular region"/>
    <property type="evidence" value="ECO:0007669"/>
    <property type="project" value="UniProtKB-SubCell"/>
</dbReference>
<keyword evidence="9" id="KW-0186">Copper</keyword>
<keyword evidence="10" id="KW-0325">Glycoprotein</keyword>
<protein>
    <recommendedName>
        <fullName evidence="5">laccase</fullName>
        <ecNumber evidence="5">1.10.3.2</ecNumber>
    </recommendedName>
</protein>
<name>A0A0C9UNK4_SPHS4</name>
<keyword evidence="7" id="KW-0479">Metal-binding</keyword>
<comment type="subcellular location">
    <subcellularLocation>
        <location evidence="3">Secreted</location>
    </subcellularLocation>
</comment>
<evidence type="ECO:0000259" key="11">
    <source>
        <dbReference type="Pfam" id="PF07732"/>
    </source>
</evidence>
<dbReference type="AlphaFoldDB" id="A0A0C9UNK4"/>
<evidence type="ECO:0000256" key="10">
    <source>
        <dbReference type="ARBA" id="ARBA00023180"/>
    </source>
</evidence>
<dbReference type="Pfam" id="PF07732">
    <property type="entry name" value="Cu-oxidase_3"/>
    <property type="match status" value="1"/>
</dbReference>
<comment type="cofactor">
    <cofactor evidence="2">
        <name>Cu cation</name>
        <dbReference type="ChEBI" id="CHEBI:23378"/>
    </cofactor>
</comment>
<reference evidence="12 13" key="1">
    <citation type="submission" date="2014-06" db="EMBL/GenBank/DDBJ databases">
        <title>Evolutionary Origins and Diversification of the Mycorrhizal Mutualists.</title>
        <authorList>
            <consortium name="DOE Joint Genome Institute"/>
            <consortium name="Mycorrhizal Genomics Consortium"/>
            <person name="Kohler A."/>
            <person name="Kuo A."/>
            <person name="Nagy L.G."/>
            <person name="Floudas D."/>
            <person name="Copeland A."/>
            <person name="Barry K.W."/>
            <person name="Cichocki N."/>
            <person name="Veneault-Fourrey C."/>
            <person name="LaButti K."/>
            <person name="Lindquist E.A."/>
            <person name="Lipzen A."/>
            <person name="Lundell T."/>
            <person name="Morin E."/>
            <person name="Murat C."/>
            <person name="Riley R."/>
            <person name="Ohm R."/>
            <person name="Sun H."/>
            <person name="Tunlid A."/>
            <person name="Henrissat B."/>
            <person name="Grigoriev I.V."/>
            <person name="Hibbett D.S."/>
            <person name="Martin F."/>
        </authorList>
    </citation>
    <scope>NUCLEOTIDE SEQUENCE [LARGE SCALE GENOMIC DNA]</scope>
    <source>
        <strain evidence="12 13">SS14</strain>
    </source>
</reference>
<dbReference type="InterPro" id="IPR045087">
    <property type="entry name" value="Cu-oxidase_fam"/>
</dbReference>
<dbReference type="Proteomes" id="UP000054279">
    <property type="component" value="Unassembled WGS sequence"/>
</dbReference>
<dbReference type="GO" id="GO:0005507">
    <property type="term" value="F:copper ion binding"/>
    <property type="evidence" value="ECO:0007669"/>
    <property type="project" value="InterPro"/>
</dbReference>
<evidence type="ECO:0000256" key="7">
    <source>
        <dbReference type="ARBA" id="ARBA00022723"/>
    </source>
</evidence>
<feature type="domain" description="Plastocyanin-like" evidence="11">
    <location>
        <begin position="4"/>
        <end position="70"/>
    </location>
</feature>
<keyword evidence="8" id="KW-0560">Oxidoreductase</keyword>
<dbReference type="OrthoDB" id="2121828at2759"/>
<dbReference type="InterPro" id="IPR011707">
    <property type="entry name" value="Cu-oxidase-like_N"/>
</dbReference>
<dbReference type="HOGENOM" id="CLU_2747176_0_0_1"/>
<comment type="similarity">
    <text evidence="4">Belongs to the multicopper oxidase family.</text>
</comment>
<dbReference type="EC" id="1.10.3.2" evidence="5"/>